<dbReference type="PROSITE" id="PS50949">
    <property type="entry name" value="HTH_GNTR"/>
    <property type="match status" value="1"/>
</dbReference>
<dbReference type="SUPFAM" id="SSF48008">
    <property type="entry name" value="GntR ligand-binding domain-like"/>
    <property type="match status" value="1"/>
</dbReference>
<reference evidence="5 6" key="1">
    <citation type="journal article" date="2019" name="Int. J. Syst. Evol. Microbiol.">
        <title>The Global Catalogue of Microorganisms (GCM) 10K type strain sequencing project: providing services to taxonomists for standard genome sequencing and annotation.</title>
        <authorList>
            <consortium name="The Broad Institute Genomics Platform"/>
            <consortium name="The Broad Institute Genome Sequencing Center for Infectious Disease"/>
            <person name="Wu L."/>
            <person name="Ma J."/>
        </authorList>
    </citation>
    <scope>NUCLEOTIDE SEQUENCE [LARGE SCALE GENOMIC DNA]</scope>
    <source>
        <strain evidence="5 6">JCM 14323</strain>
    </source>
</reference>
<dbReference type="InterPro" id="IPR011711">
    <property type="entry name" value="GntR_C"/>
</dbReference>
<evidence type="ECO:0000259" key="4">
    <source>
        <dbReference type="PROSITE" id="PS50949"/>
    </source>
</evidence>
<accession>A0ABN2N0I6</accession>
<dbReference type="Pfam" id="PF00392">
    <property type="entry name" value="GntR"/>
    <property type="match status" value="1"/>
</dbReference>
<proteinExistence type="predicted"/>
<dbReference type="InterPro" id="IPR008920">
    <property type="entry name" value="TF_FadR/GntR_C"/>
</dbReference>
<protein>
    <submittedName>
        <fullName evidence="5">GntR family transcriptional regulator</fullName>
    </submittedName>
</protein>
<keyword evidence="1" id="KW-0805">Transcription regulation</keyword>
<keyword evidence="2" id="KW-0238">DNA-binding</keyword>
<dbReference type="InterPro" id="IPR036390">
    <property type="entry name" value="WH_DNA-bd_sf"/>
</dbReference>
<dbReference type="SMART" id="SM00895">
    <property type="entry name" value="FCD"/>
    <property type="match status" value="1"/>
</dbReference>
<gene>
    <name evidence="5" type="ORF">GCM10009750_35790</name>
</gene>
<dbReference type="SMART" id="SM00345">
    <property type="entry name" value="HTH_GNTR"/>
    <property type="match status" value="1"/>
</dbReference>
<organism evidence="5 6">
    <name type="scientific">Agromyces salentinus</name>
    <dbReference type="NCBI Taxonomy" id="269421"/>
    <lineage>
        <taxon>Bacteria</taxon>
        <taxon>Bacillati</taxon>
        <taxon>Actinomycetota</taxon>
        <taxon>Actinomycetes</taxon>
        <taxon>Micrococcales</taxon>
        <taxon>Microbacteriaceae</taxon>
        <taxon>Agromyces</taxon>
    </lineage>
</organism>
<dbReference type="Pfam" id="PF07729">
    <property type="entry name" value="FCD"/>
    <property type="match status" value="1"/>
</dbReference>
<keyword evidence="3" id="KW-0804">Transcription</keyword>
<dbReference type="CDD" id="cd07377">
    <property type="entry name" value="WHTH_GntR"/>
    <property type="match status" value="1"/>
</dbReference>
<comment type="caution">
    <text evidence="5">The sequence shown here is derived from an EMBL/GenBank/DDBJ whole genome shotgun (WGS) entry which is preliminary data.</text>
</comment>
<evidence type="ECO:0000256" key="3">
    <source>
        <dbReference type="ARBA" id="ARBA00023163"/>
    </source>
</evidence>
<dbReference type="InterPro" id="IPR036388">
    <property type="entry name" value="WH-like_DNA-bd_sf"/>
</dbReference>
<name>A0ABN2N0I6_9MICO</name>
<evidence type="ECO:0000256" key="2">
    <source>
        <dbReference type="ARBA" id="ARBA00023125"/>
    </source>
</evidence>
<dbReference type="PANTHER" id="PTHR43537">
    <property type="entry name" value="TRANSCRIPTIONAL REGULATOR, GNTR FAMILY"/>
    <property type="match status" value="1"/>
</dbReference>
<sequence>MSRPSDDASPRARPGAARPDDAVEFAYRRVRQAILDGALAPGAILSQVRLAGEFGISRTPLREALGRLEIEGLITSDFNRRVRVSELDLDDFDQIYAIRMTLEPVAIRATIGELEPNEFGELTEHLAAMDAAIEASEMAEFRVHHRQFHLGLSSHAGSRIVRLLEDLWDNSERYRLAYLHYDLDHQGSALVDRLRTSQVEHRALLDAAAAGDAEECARLEVLHLSRTLDGVFRDAARLPSPRASRGAIVHT</sequence>
<dbReference type="EMBL" id="BAAANK010000012">
    <property type="protein sequence ID" value="GAA1846258.1"/>
    <property type="molecule type" value="Genomic_DNA"/>
</dbReference>
<dbReference type="PRINTS" id="PR00035">
    <property type="entry name" value="HTHGNTR"/>
</dbReference>
<evidence type="ECO:0000313" key="5">
    <source>
        <dbReference type="EMBL" id="GAA1846258.1"/>
    </source>
</evidence>
<dbReference type="PANTHER" id="PTHR43537:SF24">
    <property type="entry name" value="GLUCONATE OPERON TRANSCRIPTIONAL REPRESSOR"/>
    <property type="match status" value="1"/>
</dbReference>
<dbReference type="Gene3D" id="1.20.120.530">
    <property type="entry name" value="GntR ligand-binding domain-like"/>
    <property type="match status" value="1"/>
</dbReference>
<dbReference type="Gene3D" id="1.10.10.10">
    <property type="entry name" value="Winged helix-like DNA-binding domain superfamily/Winged helix DNA-binding domain"/>
    <property type="match status" value="1"/>
</dbReference>
<dbReference type="RefSeq" id="WP_157428490.1">
    <property type="nucleotide sequence ID" value="NZ_BAAANK010000012.1"/>
</dbReference>
<evidence type="ECO:0000256" key="1">
    <source>
        <dbReference type="ARBA" id="ARBA00023015"/>
    </source>
</evidence>
<feature type="domain" description="HTH gntR-type" evidence="4">
    <location>
        <begin position="20"/>
        <end position="87"/>
    </location>
</feature>
<keyword evidence="6" id="KW-1185">Reference proteome</keyword>
<evidence type="ECO:0000313" key="6">
    <source>
        <dbReference type="Proteomes" id="UP001501746"/>
    </source>
</evidence>
<dbReference type="InterPro" id="IPR000524">
    <property type="entry name" value="Tscrpt_reg_HTH_GntR"/>
</dbReference>
<dbReference type="SUPFAM" id="SSF46785">
    <property type="entry name" value="Winged helix' DNA-binding domain"/>
    <property type="match status" value="1"/>
</dbReference>
<dbReference type="Proteomes" id="UP001501746">
    <property type="component" value="Unassembled WGS sequence"/>
</dbReference>